<keyword evidence="2" id="KW-0539">Nucleus</keyword>
<keyword evidence="6" id="KW-1185">Reference proteome</keyword>
<comment type="subcellular location">
    <subcellularLocation>
        <location evidence="1">Nucleus</location>
    </subcellularLocation>
</comment>
<proteinExistence type="predicted"/>
<dbReference type="SMART" id="SM00360">
    <property type="entry name" value="RRM"/>
    <property type="match status" value="2"/>
</dbReference>
<dbReference type="SUPFAM" id="SSF54928">
    <property type="entry name" value="RNA-binding domain, RBD"/>
    <property type="match status" value="2"/>
</dbReference>
<feature type="domain" description="RRM" evidence="5">
    <location>
        <begin position="84"/>
        <end position="161"/>
    </location>
</feature>
<dbReference type="GO" id="GO:0000785">
    <property type="term" value="C:chromatin"/>
    <property type="evidence" value="ECO:0007669"/>
    <property type="project" value="TreeGrafter"/>
</dbReference>
<dbReference type="GO" id="GO:0010468">
    <property type="term" value="P:regulation of gene expression"/>
    <property type="evidence" value="ECO:0007669"/>
    <property type="project" value="TreeGrafter"/>
</dbReference>
<organism evidence="6 7">
    <name type="scientific">Acrobeloides nanus</name>
    <dbReference type="NCBI Taxonomy" id="290746"/>
    <lineage>
        <taxon>Eukaryota</taxon>
        <taxon>Metazoa</taxon>
        <taxon>Ecdysozoa</taxon>
        <taxon>Nematoda</taxon>
        <taxon>Chromadorea</taxon>
        <taxon>Rhabditida</taxon>
        <taxon>Tylenchina</taxon>
        <taxon>Cephalobomorpha</taxon>
        <taxon>Cephaloboidea</taxon>
        <taxon>Cephalobidae</taxon>
        <taxon>Acrobeloides</taxon>
    </lineage>
</organism>
<evidence type="ECO:0000313" key="7">
    <source>
        <dbReference type="WBParaSite" id="ACRNAN_scaffold7869.g16427.t1"/>
    </source>
</evidence>
<feature type="region of interest" description="Disordered" evidence="4">
    <location>
        <begin position="264"/>
        <end position="284"/>
    </location>
</feature>
<evidence type="ECO:0000256" key="4">
    <source>
        <dbReference type="SAM" id="MobiDB-lite"/>
    </source>
</evidence>
<evidence type="ECO:0000256" key="3">
    <source>
        <dbReference type="PROSITE-ProRule" id="PRU00176"/>
    </source>
</evidence>
<reference evidence="7" key="1">
    <citation type="submission" date="2022-11" db="UniProtKB">
        <authorList>
            <consortium name="WormBaseParasite"/>
        </authorList>
    </citation>
    <scope>IDENTIFICATION</scope>
</reference>
<dbReference type="GO" id="GO:0005654">
    <property type="term" value="C:nucleoplasm"/>
    <property type="evidence" value="ECO:0007669"/>
    <property type="project" value="TreeGrafter"/>
</dbReference>
<feature type="domain" description="RRM" evidence="5">
    <location>
        <begin position="1"/>
        <end position="80"/>
    </location>
</feature>
<name>A0A914EHU6_9BILA</name>
<sequence length="284" mass="31889">MEQLKKLQNQQLMERINEGTKTRRSLSVVAHAQVKVDRATGRSRGFAFVEFRDTESCQKALEQREQQIKNKQVEVKPAKSRENKKVFIGGLPSEHPEEELRKHFEQFGIVEDIEWPFDKQSKARRNFAFIVFEEEDAADRAANVPKQTFGTRECDVKKAVPQGKRFAGMGNFTGRGMPMRGMGRGISNAMMPNPNQWLSNAWGHFGALAYPPAAGTGAWNEWYNNAAATYYAQAAAAGGSIPAYNNYNTMTANGFDYSQSTNVRPQAVTTTSNTPRYQSQQFGN</sequence>
<dbReference type="WBParaSite" id="ACRNAN_scaffold7869.g16427.t1">
    <property type="protein sequence ID" value="ACRNAN_scaffold7869.g16427.t1"/>
    <property type="gene ID" value="ACRNAN_scaffold7869.g16427"/>
</dbReference>
<protein>
    <submittedName>
        <fullName evidence="7">RRM domain-containing protein</fullName>
    </submittedName>
</protein>
<dbReference type="InterPro" id="IPR000504">
    <property type="entry name" value="RRM_dom"/>
</dbReference>
<dbReference type="PROSITE" id="PS50102">
    <property type="entry name" value="RRM"/>
    <property type="match status" value="2"/>
</dbReference>
<dbReference type="InterPro" id="IPR035979">
    <property type="entry name" value="RBD_domain_sf"/>
</dbReference>
<dbReference type="GO" id="GO:0003723">
    <property type="term" value="F:RNA binding"/>
    <property type="evidence" value="ECO:0007669"/>
    <property type="project" value="UniProtKB-UniRule"/>
</dbReference>
<dbReference type="Pfam" id="PF00076">
    <property type="entry name" value="RRM_1"/>
    <property type="match status" value="2"/>
</dbReference>
<dbReference type="PANTHER" id="PTHR48033">
    <property type="entry name" value="RNA-BINDING (RRM/RBD/RNP MOTIFS) FAMILY PROTEIN"/>
    <property type="match status" value="1"/>
</dbReference>
<evidence type="ECO:0000256" key="1">
    <source>
        <dbReference type="ARBA" id="ARBA00004123"/>
    </source>
</evidence>
<dbReference type="PANTHER" id="PTHR48033:SF10">
    <property type="entry name" value="RNA-BINDING PROTEIN SQUID"/>
    <property type="match status" value="1"/>
</dbReference>
<dbReference type="AlphaFoldDB" id="A0A914EHU6"/>
<evidence type="ECO:0000313" key="6">
    <source>
        <dbReference type="Proteomes" id="UP000887540"/>
    </source>
</evidence>
<accession>A0A914EHU6</accession>
<keyword evidence="3" id="KW-0694">RNA-binding</keyword>
<dbReference type="Gene3D" id="3.30.70.330">
    <property type="match status" value="2"/>
</dbReference>
<evidence type="ECO:0000259" key="5">
    <source>
        <dbReference type="PROSITE" id="PS50102"/>
    </source>
</evidence>
<dbReference type="InterPro" id="IPR012677">
    <property type="entry name" value="Nucleotide-bd_a/b_plait_sf"/>
</dbReference>
<evidence type="ECO:0000256" key="2">
    <source>
        <dbReference type="ARBA" id="ARBA00023242"/>
    </source>
</evidence>
<dbReference type="Proteomes" id="UP000887540">
    <property type="component" value="Unplaced"/>
</dbReference>